<sequence length="74" mass="7997">MGKENLKHMVAMERCKSCGLCVTACPKQTLVIGDNLNAQGYAYVVQMKPLDCVKCNICRIVCPDVAIGCIDTCA</sequence>
<evidence type="ECO:0000256" key="3">
    <source>
        <dbReference type="ARBA" id="ARBA00023014"/>
    </source>
</evidence>
<dbReference type="InterPro" id="IPR017896">
    <property type="entry name" value="4Fe4S_Fe-S-bd"/>
</dbReference>
<keyword evidence="6" id="KW-1185">Reference proteome</keyword>
<keyword evidence="2" id="KW-0408">Iron</keyword>
<protein>
    <submittedName>
        <fullName evidence="5">4Fe-4S dicluster domain-containing protein</fullName>
    </submittedName>
</protein>
<comment type="caution">
    <text evidence="5">The sequence shown here is derived from an EMBL/GenBank/DDBJ whole genome shotgun (WGS) entry which is preliminary data.</text>
</comment>
<dbReference type="Gene3D" id="3.30.70.20">
    <property type="match status" value="1"/>
</dbReference>
<organism evidence="5 6">
    <name type="scientific">Desulfovibrio porci</name>
    <dbReference type="NCBI Taxonomy" id="2605782"/>
    <lineage>
        <taxon>Bacteria</taxon>
        <taxon>Pseudomonadati</taxon>
        <taxon>Thermodesulfobacteriota</taxon>
        <taxon>Desulfovibrionia</taxon>
        <taxon>Desulfovibrionales</taxon>
        <taxon>Desulfovibrionaceae</taxon>
        <taxon>Desulfovibrio</taxon>
    </lineage>
</organism>
<accession>A0A6L5XLC0</accession>
<evidence type="ECO:0000313" key="6">
    <source>
        <dbReference type="Proteomes" id="UP000477488"/>
    </source>
</evidence>
<dbReference type="PROSITE" id="PS51379">
    <property type="entry name" value="4FE4S_FER_2"/>
    <property type="match status" value="2"/>
</dbReference>
<gene>
    <name evidence="5" type="ORF">FYJ44_08105</name>
</gene>
<evidence type="ECO:0000313" key="5">
    <source>
        <dbReference type="EMBL" id="MSS28004.1"/>
    </source>
</evidence>
<dbReference type="AlphaFoldDB" id="A0A6L5XLC0"/>
<dbReference type="RefSeq" id="WP_154511010.1">
    <property type="nucleotide sequence ID" value="NZ_VUMH01000007.1"/>
</dbReference>
<evidence type="ECO:0000259" key="4">
    <source>
        <dbReference type="PROSITE" id="PS51379"/>
    </source>
</evidence>
<evidence type="ECO:0000256" key="2">
    <source>
        <dbReference type="ARBA" id="ARBA00023004"/>
    </source>
</evidence>
<feature type="domain" description="4Fe-4S ferredoxin-type" evidence="4">
    <location>
        <begin position="43"/>
        <end position="72"/>
    </location>
</feature>
<keyword evidence="3" id="KW-0411">Iron-sulfur</keyword>
<feature type="domain" description="4Fe-4S ferredoxin-type" evidence="4">
    <location>
        <begin position="6"/>
        <end position="35"/>
    </location>
</feature>
<dbReference type="GO" id="GO:0046872">
    <property type="term" value="F:metal ion binding"/>
    <property type="evidence" value="ECO:0007669"/>
    <property type="project" value="UniProtKB-KW"/>
</dbReference>
<evidence type="ECO:0000256" key="1">
    <source>
        <dbReference type="ARBA" id="ARBA00022723"/>
    </source>
</evidence>
<proteinExistence type="predicted"/>
<dbReference type="Proteomes" id="UP000477488">
    <property type="component" value="Unassembled WGS sequence"/>
</dbReference>
<keyword evidence="1" id="KW-0479">Metal-binding</keyword>
<dbReference type="InterPro" id="IPR017900">
    <property type="entry name" value="4Fe4S_Fe_S_CS"/>
</dbReference>
<dbReference type="Pfam" id="PF12838">
    <property type="entry name" value="Fer4_7"/>
    <property type="match status" value="1"/>
</dbReference>
<name>A0A6L5XLC0_9BACT</name>
<dbReference type="PROSITE" id="PS00198">
    <property type="entry name" value="4FE4S_FER_1"/>
    <property type="match status" value="2"/>
</dbReference>
<dbReference type="EMBL" id="VUMH01000007">
    <property type="protein sequence ID" value="MSS28004.1"/>
    <property type="molecule type" value="Genomic_DNA"/>
</dbReference>
<dbReference type="GO" id="GO:0051536">
    <property type="term" value="F:iron-sulfur cluster binding"/>
    <property type="evidence" value="ECO:0007669"/>
    <property type="project" value="UniProtKB-KW"/>
</dbReference>
<reference evidence="5 6" key="1">
    <citation type="submission" date="2019-09" db="EMBL/GenBank/DDBJ databases">
        <title>In-depth cultivation of the pig gut microbiome towards novel bacterial diversity and tailored functional studies.</title>
        <authorList>
            <person name="Wylensek D."/>
            <person name="Hitch T.C.A."/>
            <person name="Clavel T."/>
        </authorList>
    </citation>
    <scope>NUCLEOTIDE SEQUENCE [LARGE SCALE GENOMIC DNA]</scope>
    <source>
        <strain evidence="5 6">PG-178-WT-4</strain>
    </source>
</reference>
<dbReference type="SUPFAM" id="SSF54862">
    <property type="entry name" value="4Fe-4S ferredoxins"/>
    <property type="match status" value="1"/>
</dbReference>